<evidence type="ECO:0000256" key="1">
    <source>
        <dbReference type="SAM" id="MobiDB-lite"/>
    </source>
</evidence>
<dbReference type="Proteomes" id="UP001286313">
    <property type="component" value="Unassembled WGS sequence"/>
</dbReference>
<evidence type="ECO:0000313" key="3">
    <source>
        <dbReference type="Proteomes" id="UP001286313"/>
    </source>
</evidence>
<proteinExistence type="predicted"/>
<feature type="region of interest" description="Disordered" evidence="1">
    <location>
        <begin position="326"/>
        <end position="404"/>
    </location>
</feature>
<gene>
    <name evidence="2" type="ORF">Pcinc_036679</name>
</gene>
<dbReference type="AlphaFoldDB" id="A0AAE1BV62"/>
<name>A0AAE1BV62_PETCI</name>
<feature type="compositionally biased region" description="Basic and acidic residues" evidence="1">
    <location>
        <begin position="383"/>
        <end position="404"/>
    </location>
</feature>
<feature type="compositionally biased region" description="Basic and acidic residues" evidence="1">
    <location>
        <begin position="341"/>
        <end position="351"/>
    </location>
</feature>
<keyword evidence="3" id="KW-1185">Reference proteome</keyword>
<dbReference type="EMBL" id="JAWQEG010005710">
    <property type="protein sequence ID" value="KAK3857043.1"/>
    <property type="molecule type" value="Genomic_DNA"/>
</dbReference>
<sequence length="404" mass="46724">MLCRGVAGVLDFEEFLIVSQSIIKISVYKLQTTFPVHNDSPCLWQTCNLPVSTSFDTPFPGRKMSHKEENLKEPPPPLVPLPILGEISQWVVQNDVPPDFATSFSQRCGLLEQDFLVNNDERNDGELLVNNDERNDGELLVNNDERNDGELLVNNDERNDGELLVNNDERNDGELLVNNDERNDGELLVNNDERNDGELLVNNDERNDGELLVNNDERNDGELLVNNDERNDGELLVNNDERNDGELLVNNDERNDGELLVNNDERNDGELLVNNNQRHHVDDNKYRENKFIDPEDLAIISEKWRRSPESKFPREWYYLENQPDPLTRTVSEESGSSNILLRRENEDRERQPSLYSNKQQNEDDQPAQNEDRERQPSPHSNKRKNEDDQLAQRKHRKDDSGGEH</sequence>
<comment type="caution">
    <text evidence="2">The sequence shown here is derived from an EMBL/GenBank/DDBJ whole genome shotgun (WGS) entry which is preliminary data.</text>
</comment>
<evidence type="ECO:0000313" key="2">
    <source>
        <dbReference type="EMBL" id="KAK3857043.1"/>
    </source>
</evidence>
<feature type="compositionally biased region" description="Polar residues" evidence="1">
    <location>
        <begin position="328"/>
        <end position="339"/>
    </location>
</feature>
<accession>A0AAE1BV62</accession>
<protein>
    <submittedName>
        <fullName evidence="2">Uncharacterized protein</fullName>
    </submittedName>
</protein>
<organism evidence="2 3">
    <name type="scientific">Petrolisthes cinctipes</name>
    <name type="common">Flat porcelain crab</name>
    <dbReference type="NCBI Taxonomy" id="88211"/>
    <lineage>
        <taxon>Eukaryota</taxon>
        <taxon>Metazoa</taxon>
        <taxon>Ecdysozoa</taxon>
        <taxon>Arthropoda</taxon>
        <taxon>Crustacea</taxon>
        <taxon>Multicrustacea</taxon>
        <taxon>Malacostraca</taxon>
        <taxon>Eumalacostraca</taxon>
        <taxon>Eucarida</taxon>
        <taxon>Decapoda</taxon>
        <taxon>Pleocyemata</taxon>
        <taxon>Anomura</taxon>
        <taxon>Galatheoidea</taxon>
        <taxon>Porcellanidae</taxon>
        <taxon>Petrolisthes</taxon>
    </lineage>
</organism>
<reference evidence="2" key="1">
    <citation type="submission" date="2023-10" db="EMBL/GenBank/DDBJ databases">
        <title>Genome assemblies of two species of porcelain crab, Petrolisthes cinctipes and Petrolisthes manimaculis (Anomura: Porcellanidae).</title>
        <authorList>
            <person name="Angst P."/>
        </authorList>
    </citation>
    <scope>NUCLEOTIDE SEQUENCE</scope>
    <source>
        <strain evidence="2">PB745_01</strain>
        <tissue evidence="2">Gill</tissue>
    </source>
</reference>
<feature type="region of interest" description="Disordered" evidence="1">
    <location>
        <begin position="138"/>
        <end position="177"/>
    </location>
</feature>